<keyword evidence="2" id="KW-0812">Transmembrane</keyword>
<gene>
    <name evidence="3" type="ORF">HETSPECPRED_010034</name>
</gene>
<feature type="transmembrane region" description="Helical" evidence="2">
    <location>
        <begin position="372"/>
        <end position="391"/>
    </location>
</feature>
<dbReference type="OrthoDB" id="3010248at2759"/>
<keyword evidence="2" id="KW-0472">Membrane</keyword>
<dbReference type="AlphaFoldDB" id="A0A8H3G410"/>
<feature type="transmembrane region" description="Helical" evidence="2">
    <location>
        <begin position="311"/>
        <end position="332"/>
    </location>
</feature>
<proteinExistence type="predicted"/>
<feature type="compositionally biased region" description="Polar residues" evidence="1">
    <location>
        <begin position="489"/>
        <end position="516"/>
    </location>
</feature>
<feature type="region of interest" description="Disordered" evidence="1">
    <location>
        <begin position="441"/>
        <end position="462"/>
    </location>
</feature>
<feature type="transmembrane region" description="Helical" evidence="2">
    <location>
        <begin position="248"/>
        <end position="268"/>
    </location>
</feature>
<keyword evidence="4" id="KW-1185">Reference proteome</keyword>
<keyword evidence="2" id="KW-1133">Transmembrane helix</keyword>
<feature type="compositionally biased region" description="Basic and acidic residues" evidence="1">
    <location>
        <begin position="517"/>
        <end position="544"/>
    </location>
</feature>
<accession>A0A8H3G410</accession>
<organism evidence="3 4">
    <name type="scientific">Heterodermia speciosa</name>
    <dbReference type="NCBI Taxonomy" id="116794"/>
    <lineage>
        <taxon>Eukaryota</taxon>
        <taxon>Fungi</taxon>
        <taxon>Dikarya</taxon>
        <taxon>Ascomycota</taxon>
        <taxon>Pezizomycotina</taxon>
        <taxon>Lecanoromycetes</taxon>
        <taxon>OSLEUM clade</taxon>
        <taxon>Lecanoromycetidae</taxon>
        <taxon>Caliciales</taxon>
        <taxon>Physciaceae</taxon>
        <taxon>Heterodermia</taxon>
    </lineage>
</organism>
<dbReference type="EMBL" id="CAJPDS010000089">
    <property type="protein sequence ID" value="CAF9936154.1"/>
    <property type="molecule type" value="Genomic_DNA"/>
</dbReference>
<protein>
    <submittedName>
        <fullName evidence="3">Uncharacterized protein</fullName>
    </submittedName>
</protein>
<feature type="region of interest" description="Disordered" evidence="1">
    <location>
        <begin position="483"/>
        <end position="563"/>
    </location>
</feature>
<feature type="transmembrane region" description="Helical" evidence="2">
    <location>
        <begin position="140"/>
        <end position="161"/>
    </location>
</feature>
<sequence>MSVCQQIAESWKLDCGILLDKHMDHDRDHEQDLEDRNWKALAIITDAYGEWSEDTSAQQVLHTALIGFQASSELKENFMTAVRQTARALAADRSTKLLPIAVALLFFIGAVGIAIFRTAAAAGKSATSDTVFINVEAHSIAFSALYFWIIPAVFLSSIIGVSQTEAAIPRILRRFEVDLARIALPKNATLPEECVDDDGLVLPKNIKLLNECLKDDQKRIFHGGVYSWQPSKPVEASQAGFLWGIRGLLPYSIVILGTMAGMLVSSLVPPEGFDCRNWAELLICIIWILSAQAGLWLKYLWSQNPNTRKTLFWATFIKDFLAMAATMGGIIVTQVGIFNRCACYTNWGQTGLALPQMPDVASVLLRRLNKDYPAITFLCIGIEIIVFPLLISIQYRHAFRVFVQRDDRQSNAPWLWKTYRIIQACEAVSFHVVSFRPFKRSRPHRGVTSSGESGLRDQSIEMPMLTHEPESVEEEVADIVDEQPDPTANIPSNSFQSKTSSRESTLQSGSDALSQSDTRRRNTEPHRRKDEEAARLKHPGDEKLLHRKPLPGNSPLQEFHSRP</sequence>
<evidence type="ECO:0000256" key="2">
    <source>
        <dbReference type="SAM" id="Phobius"/>
    </source>
</evidence>
<evidence type="ECO:0000313" key="3">
    <source>
        <dbReference type="EMBL" id="CAF9936154.1"/>
    </source>
</evidence>
<feature type="transmembrane region" description="Helical" evidence="2">
    <location>
        <begin position="280"/>
        <end position="299"/>
    </location>
</feature>
<evidence type="ECO:0000313" key="4">
    <source>
        <dbReference type="Proteomes" id="UP000664521"/>
    </source>
</evidence>
<name>A0A8H3G410_9LECA</name>
<dbReference type="Proteomes" id="UP000664521">
    <property type="component" value="Unassembled WGS sequence"/>
</dbReference>
<comment type="caution">
    <text evidence="3">The sequence shown here is derived from an EMBL/GenBank/DDBJ whole genome shotgun (WGS) entry which is preliminary data.</text>
</comment>
<reference evidence="3" key="1">
    <citation type="submission" date="2021-03" db="EMBL/GenBank/DDBJ databases">
        <authorList>
            <person name="Tagirdzhanova G."/>
        </authorList>
    </citation>
    <scope>NUCLEOTIDE SEQUENCE</scope>
</reference>
<feature type="transmembrane region" description="Helical" evidence="2">
    <location>
        <begin position="97"/>
        <end position="120"/>
    </location>
</feature>
<evidence type="ECO:0000256" key="1">
    <source>
        <dbReference type="SAM" id="MobiDB-lite"/>
    </source>
</evidence>